<dbReference type="GO" id="GO:0002161">
    <property type="term" value="F:aminoacyl-tRNA deacylase activity"/>
    <property type="evidence" value="ECO:0007669"/>
    <property type="project" value="TreeGrafter"/>
</dbReference>
<dbReference type="EMBL" id="JPVU01000142">
    <property type="protein sequence ID" value="KFN91540.1"/>
    <property type="molecule type" value="Genomic_DNA"/>
</dbReference>
<dbReference type="Proteomes" id="UP000029380">
    <property type="component" value="Unassembled WGS sequence"/>
</dbReference>
<dbReference type="GO" id="GO:0006419">
    <property type="term" value="P:alanyl-tRNA aminoacylation"/>
    <property type="evidence" value="ECO:0007669"/>
    <property type="project" value="TreeGrafter"/>
</dbReference>
<dbReference type="Gene3D" id="3.30.980.10">
    <property type="entry name" value="Threonyl-trna Synthetase, Chain A, domain 2"/>
    <property type="match status" value="1"/>
</dbReference>
<evidence type="ECO:0000313" key="1">
    <source>
        <dbReference type="EMBL" id="KFN91540.1"/>
    </source>
</evidence>
<dbReference type="EC" id="6.1.1.7" evidence="1"/>
<keyword evidence="1" id="KW-0030">Aminoacyl-tRNA synthetase</keyword>
<gene>
    <name evidence="1" type="ORF">TMUPMC115_1316</name>
</gene>
<dbReference type="AlphaFoldDB" id="A0A091C4D3"/>
<dbReference type="PANTHER" id="PTHR11777:SF9">
    <property type="entry name" value="ALANINE--TRNA LIGASE, CYTOPLASMIC"/>
    <property type="match status" value="1"/>
</dbReference>
<sequence length="47" mass="5286">MHKALKEVLGSQSNQAGSLVAPDYLRFDFSHFGQITAEELQEMEKTC</sequence>
<organism evidence="1 2">
    <name type="scientific">Tetragenococcus muriaticus PMC-11-5</name>
    <dbReference type="NCBI Taxonomy" id="1302649"/>
    <lineage>
        <taxon>Bacteria</taxon>
        <taxon>Bacillati</taxon>
        <taxon>Bacillota</taxon>
        <taxon>Bacilli</taxon>
        <taxon>Lactobacillales</taxon>
        <taxon>Enterococcaceae</taxon>
        <taxon>Tetragenococcus</taxon>
    </lineage>
</organism>
<dbReference type="InterPro" id="IPR050058">
    <property type="entry name" value="Ala-tRNA_ligase"/>
</dbReference>
<accession>A0A091C4D3</accession>
<reference evidence="1 2" key="1">
    <citation type="submission" date="2014-08" db="EMBL/GenBank/DDBJ databases">
        <title>Genome sequence of Tetragenococcus muriaticus.</title>
        <authorList>
            <person name="Chuea-nongthon C."/>
            <person name="Rodtong S."/>
            <person name="Yongsawatdigul J."/>
            <person name="Steele J.L."/>
            <person name="Liu X.-y."/>
            <person name="Speers J."/>
            <person name="Glasner J.D."/>
            <person name="Neeno-Eckwall E.C."/>
        </authorList>
    </citation>
    <scope>NUCLEOTIDE SEQUENCE [LARGE SCALE GENOMIC DNA]</scope>
    <source>
        <strain evidence="1 2">PMC-11-5</strain>
    </source>
</reference>
<dbReference type="SUPFAM" id="SSF55186">
    <property type="entry name" value="ThrRS/AlaRS common domain"/>
    <property type="match status" value="1"/>
</dbReference>
<dbReference type="InterPro" id="IPR018163">
    <property type="entry name" value="Thr/Ala-tRNA-synth_IIc_edit"/>
</dbReference>
<dbReference type="PANTHER" id="PTHR11777">
    <property type="entry name" value="ALANYL-TRNA SYNTHETASE"/>
    <property type="match status" value="1"/>
</dbReference>
<dbReference type="PATRIC" id="fig|1302649.3.peg.1320"/>
<dbReference type="GO" id="GO:0000166">
    <property type="term" value="F:nucleotide binding"/>
    <property type="evidence" value="ECO:0007669"/>
    <property type="project" value="InterPro"/>
</dbReference>
<proteinExistence type="predicted"/>
<protein>
    <submittedName>
        <fullName evidence="1">Alanyl-tRNA synthetase</fullName>
        <ecNumber evidence="1">6.1.1.7</ecNumber>
    </submittedName>
</protein>
<name>A0A091C4D3_9ENTE</name>
<dbReference type="GO" id="GO:0005829">
    <property type="term" value="C:cytosol"/>
    <property type="evidence" value="ECO:0007669"/>
    <property type="project" value="TreeGrafter"/>
</dbReference>
<keyword evidence="1" id="KW-0436">Ligase</keyword>
<dbReference type="GO" id="GO:0004813">
    <property type="term" value="F:alanine-tRNA ligase activity"/>
    <property type="evidence" value="ECO:0007669"/>
    <property type="project" value="UniProtKB-EC"/>
</dbReference>
<comment type="caution">
    <text evidence="1">The sequence shown here is derived from an EMBL/GenBank/DDBJ whole genome shotgun (WGS) entry which is preliminary data.</text>
</comment>
<evidence type="ECO:0000313" key="2">
    <source>
        <dbReference type="Proteomes" id="UP000029380"/>
    </source>
</evidence>